<accession>A0ABW4LSD6</accession>
<proteinExistence type="predicted"/>
<keyword evidence="2" id="KW-1185">Reference proteome</keyword>
<gene>
    <name evidence="1" type="ORF">ACFSCX_15730</name>
</gene>
<dbReference type="RefSeq" id="WP_377929206.1">
    <property type="nucleotide sequence ID" value="NZ_JBHUEM010000028.1"/>
</dbReference>
<dbReference type="EMBL" id="JBHUEM010000028">
    <property type="protein sequence ID" value="MFD1737987.1"/>
    <property type="molecule type" value="Genomic_DNA"/>
</dbReference>
<reference evidence="2" key="1">
    <citation type="journal article" date="2019" name="Int. J. Syst. Evol. Microbiol.">
        <title>The Global Catalogue of Microorganisms (GCM) 10K type strain sequencing project: providing services to taxonomists for standard genome sequencing and annotation.</title>
        <authorList>
            <consortium name="The Broad Institute Genomics Platform"/>
            <consortium name="The Broad Institute Genome Sequencing Center for Infectious Disease"/>
            <person name="Wu L."/>
            <person name="Ma J."/>
        </authorList>
    </citation>
    <scope>NUCLEOTIDE SEQUENCE [LARGE SCALE GENOMIC DNA]</scope>
    <source>
        <strain evidence="2">CCUG 49339</strain>
    </source>
</reference>
<name>A0ABW4LSD6_9BACI</name>
<sequence>MVQWWVTLIGLFLLLLMGLGVFFYAVRAGVDPEDAHVIDPLPEEKNKK</sequence>
<evidence type="ECO:0000313" key="2">
    <source>
        <dbReference type="Proteomes" id="UP001597214"/>
    </source>
</evidence>
<dbReference type="Proteomes" id="UP001597214">
    <property type="component" value="Unassembled WGS sequence"/>
</dbReference>
<evidence type="ECO:0008006" key="3">
    <source>
        <dbReference type="Google" id="ProtNLM"/>
    </source>
</evidence>
<protein>
    <recommendedName>
        <fullName evidence="3">YtzI protein</fullName>
    </recommendedName>
</protein>
<comment type="caution">
    <text evidence="1">The sequence shown here is derived from an EMBL/GenBank/DDBJ whole genome shotgun (WGS) entry which is preliminary data.</text>
</comment>
<evidence type="ECO:0000313" key="1">
    <source>
        <dbReference type="EMBL" id="MFD1737987.1"/>
    </source>
</evidence>
<organism evidence="1 2">
    <name type="scientific">Bacillus salitolerans</name>
    <dbReference type="NCBI Taxonomy" id="1437434"/>
    <lineage>
        <taxon>Bacteria</taxon>
        <taxon>Bacillati</taxon>
        <taxon>Bacillota</taxon>
        <taxon>Bacilli</taxon>
        <taxon>Bacillales</taxon>
        <taxon>Bacillaceae</taxon>
        <taxon>Bacillus</taxon>
    </lineage>
</organism>